<name>A0A316U9H8_9BASI</name>
<evidence type="ECO:0000256" key="5">
    <source>
        <dbReference type="ARBA" id="ARBA00022741"/>
    </source>
</evidence>
<dbReference type="SUPFAM" id="SSF56112">
    <property type="entry name" value="Protein kinase-like (PK-like)"/>
    <property type="match status" value="1"/>
</dbReference>
<evidence type="ECO:0000256" key="9">
    <source>
        <dbReference type="ARBA" id="ARBA00048679"/>
    </source>
</evidence>
<gene>
    <name evidence="14" type="ORF">BCV69DRAFT_282210</name>
</gene>
<dbReference type="InterPro" id="IPR011009">
    <property type="entry name" value="Kinase-like_dom_sf"/>
</dbReference>
<keyword evidence="6 14" id="KW-0418">Kinase</keyword>
<dbReference type="GO" id="GO:0004674">
    <property type="term" value="F:protein serine/threonine kinase activity"/>
    <property type="evidence" value="ECO:0007669"/>
    <property type="project" value="UniProtKB-KW"/>
</dbReference>
<feature type="region of interest" description="Disordered" evidence="12">
    <location>
        <begin position="598"/>
        <end position="629"/>
    </location>
</feature>
<dbReference type="Pfam" id="PF00069">
    <property type="entry name" value="Pkinase"/>
    <property type="match status" value="1"/>
</dbReference>
<feature type="compositionally biased region" description="Polar residues" evidence="12">
    <location>
        <begin position="651"/>
        <end position="673"/>
    </location>
</feature>
<dbReference type="CDD" id="cd08217">
    <property type="entry name" value="STKc_Nek2"/>
    <property type="match status" value="1"/>
</dbReference>
<keyword evidence="11" id="KW-0175">Coiled coil</keyword>
<evidence type="ECO:0000256" key="11">
    <source>
        <dbReference type="SAM" id="Coils"/>
    </source>
</evidence>
<dbReference type="InterPro" id="IPR051131">
    <property type="entry name" value="NEK_Ser/Thr_kinase_NIMA"/>
</dbReference>
<dbReference type="PROSITE" id="PS00108">
    <property type="entry name" value="PROTEIN_KINASE_ST"/>
    <property type="match status" value="1"/>
</dbReference>
<evidence type="ECO:0000259" key="13">
    <source>
        <dbReference type="PROSITE" id="PS50011"/>
    </source>
</evidence>
<feature type="compositionally biased region" description="Basic and acidic residues" evidence="12">
    <location>
        <begin position="542"/>
        <end position="559"/>
    </location>
</feature>
<dbReference type="InterPro" id="IPR017441">
    <property type="entry name" value="Protein_kinase_ATP_BS"/>
</dbReference>
<dbReference type="EC" id="2.7.11.1" evidence="2"/>
<evidence type="ECO:0000256" key="6">
    <source>
        <dbReference type="ARBA" id="ARBA00022777"/>
    </source>
</evidence>
<dbReference type="RefSeq" id="XP_025348648.1">
    <property type="nucleotide sequence ID" value="XM_025492274.1"/>
</dbReference>
<evidence type="ECO:0000256" key="7">
    <source>
        <dbReference type="ARBA" id="ARBA00022840"/>
    </source>
</evidence>
<protein>
    <recommendedName>
        <fullName evidence="2">non-specific serine/threonine protein kinase</fullName>
        <ecNumber evidence="2">2.7.11.1</ecNumber>
    </recommendedName>
</protein>
<dbReference type="EMBL" id="KZ819325">
    <property type="protein sequence ID" value="PWN21488.1"/>
    <property type="molecule type" value="Genomic_DNA"/>
</dbReference>
<dbReference type="OrthoDB" id="10250725at2759"/>
<reference evidence="14 15" key="1">
    <citation type="journal article" date="2018" name="Mol. Biol. Evol.">
        <title>Broad Genomic Sampling Reveals a Smut Pathogenic Ancestry of the Fungal Clade Ustilaginomycotina.</title>
        <authorList>
            <person name="Kijpornyongpan T."/>
            <person name="Mondo S.J."/>
            <person name="Barry K."/>
            <person name="Sandor L."/>
            <person name="Lee J."/>
            <person name="Lipzen A."/>
            <person name="Pangilinan J."/>
            <person name="LaButti K."/>
            <person name="Hainaut M."/>
            <person name="Henrissat B."/>
            <person name="Grigoriev I.V."/>
            <person name="Spatafora J.W."/>
            <person name="Aime M.C."/>
        </authorList>
    </citation>
    <scope>NUCLEOTIDE SEQUENCE [LARGE SCALE GENOMIC DNA]</scope>
    <source>
        <strain evidence="14 15">MCA 4718</strain>
    </source>
</reference>
<accession>A0A316U9H8</accession>
<dbReference type="InterPro" id="IPR008271">
    <property type="entry name" value="Ser/Thr_kinase_AS"/>
</dbReference>
<keyword evidence="7 10" id="KW-0067">ATP-binding</keyword>
<evidence type="ECO:0000256" key="12">
    <source>
        <dbReference type="SAM" id="MobiDB-lite"/>
    </source>
</evidence>
<keyword evidence="15" id="KW-1185">Reference proteome</keyword>
<feature type="region of interest" description="Disordered" evidence="12">
    <location>
        <begin position="649"/>
        <end position="677"/>
    </location>
</feature>
<feature type="region of interest" description="Disordered" evidence="12">
    <location>
        <begin position="763"/>
        <end position="897"/>
    </location>
</feature>
<dbReference type="PANTHER" id="PTHR44899">
    <property type="entry name" value="CAMK FAMILY PROTEIN KINASE"/>
    <property type="match status" value="1"/>
</dbReference>
<feature type="region of interest" description="Disordered" evidence="12">
    <location>
        <begin position="469"/>
        <end position="559"/>
    </location>
</feature>
<feature type="compositionally biased region" description="Polar residues" evidence="12">
    <location>
        <begin position="482"/>
        <end position="494"/>
    </location>
</feature>
<evidence type="ECO:0000313" key="15">
    <source>
        <dbReference type="Proteomes" id="UP000245942"/>
    </source>
</evidence>
<comment type="similarity">
    <text evidence="1">Belongs to the protein kinase superfamily. NEK Ser/Thr protein kinase family. NIMA subfamily.</text>
</comment>
<evidence type="ECO:0000256" key="3">
    <source>
        <dbReference type="ARBA" id="ARBA00022527"/>
    </source>
</evidence>
<evidence type="ECO:0000256" key="2">
    <source>
        <dbReference type="ARBA" id="ARBA00012513"/>
    </source>
</evidence>
<evidence type="ECO:0000256" key="10">
    <source>
        <dbReference type="PROSITE-ProRule" id="PRU10141"/>
    </source>
</evidence>
<dbReference type="Gene3D" id="3.30.200.20">
    <property type="entry name" value="Phosphorylase Kinase, domain 1"/>
    <property type="match status" value="2"/>
</dbReference>
<evidence type="ECO:0000256" key="4">
    <source>
        <dbReference type="ARBA" id="ARBA00022679"/>
    </source>
</evidence>
<dbReference type="PROSITE" id="PS50011">
    <property type="entry name" value="PROTEIN_KINASE_DOM"/>
    <property type="match status" value="1"/>
</dbReference>
<dbReference type="FunFam" id="3.30.200.20:FF:000097">
    <property type="entry name" value="Probable serine/threonine-protein kinase nek1"/>
    <property type="match status" value="1"/>
</dbReference>
<comment type="catalytic activity">
    <reaction evidence="8">
        <text>L-threonyl-[protein] + ATP = O-phospho-L-threonyl-[protein] + ADP + H(+)</text>
        <dbReference type="Rhea" id="RHEA:46608"/>
        <dbReference type="Rhea" id="RHEA-COMP:11060"/>
        <dbReference type="Rhea" id="RHEA-COMP:11605"/>
        <dbReference type="ChEBI" id="CHEBI:15378"/>
        <dbReference type="ChEBI" id="CHEBI:30013"/>
        <dbReference type="ChEBI" id="CHEBI:30616"/>
        <dbReference type="ChEBI" id="CHEBI:61977"/>
        <dbReference type="ChEBI" id="CHEBI:456216"/>
        <dbReference type="EC" id="2.7.11.1"/>
    </reaction>
</comment>
<feature type="coiled-coil region" evidence="11">
    <location>
        <begin position="311"/>
        <end position="391"/>
    </location>
</feature>
<dbReference type="Gene3D" id="1.10.510.10">
    <property type="entry name" value="Transferase(Phosphotransferase) domain 1"/>
    <property type="match status" value="1"/>
</dbReference>
<dbReference type="Proteomes" id="UP000245942">
    <property type="component" value="Unassembled WGS sequence"/>
</dbReference>
<feature type="compositionally biased region" description="Basic and acidic residues" evidence="12">
    <location>
        <begin position="469"/>
        <end position="481"/>
    </location>
</feature>
<sequence>MARPATARSGSSNRKHAANTYESVLEGYENVEIIGKGSFGQIRKVVRKSDGKVFARKELSYDRMSPRDRAQIVAEVNILRKLTHKNIVQYEERFADTESNTLYIVMEFCQGGDLGEVIKQCRRKNQLLPEDTVWGYFAQLVQALDACHNRRTEESAAGDPPKTLLHRDIKPENVFLDHENNIKLGDFGLSKELQGAVSFANTYVGTPYYMSPELTTGAAYDVKSDIWALACVIFELCALAPPFDAHSQAELTLKIKSGQVPRLPRAYSQELNHVVRTMLDLQPRRRPTTKQLLEVPQIRVTAQALELTTLARQLKEREAALLAREEAFEEKAAGANRLHAHQDFSNEEYEAELERRKGELEAEETRLVWKEKELEDKHERLENELRLREHQMQSEFEATVQREVERRVKVELTARHTQIASSSAIAGSSTNSARRKKSLINLSSAAKASEARGDSAGIDEWGALPKAASDRVVAESSRRQSNDSPTGDSPTKPTLNRAPRSEPLSRKSLYASPTQDRRPPHPPVSARKSMSSLRTGRVGQLLERERYNPAADKSDTTMKDVTVDEKENDSIYGCVPGSPALSLLKQQRARRITLDLQRRSEDNAEQDNGVVQQQEQDVRPPSGASGDVASTEQILQDLVGVGLSANKHDSASSLLTHPHSRPSSAAGEQQGSPSEGAAAAVETVPIYDISNDPDLPSPFLRKPTSKAATSLVGKLASAKAKGSAAGPTSLVQRAAALRAAQNTASAGKAAVGDVAGAPTLAKLRAGSDRPRASVAGSSATTSTLLPPAEEKSARASPTTTASSSSSSSSTSASTTLSTRKATGSESSTYSPTTSASASAGRERPRSRPSALSSIPSLGSGSGQGPRRSFYGAAAGAGTVSAGASAPALPLTSGSARD</sequence>
<dbReference type="GO" id="GO:0005524">
    <property type="term" value="F:ATP binding"/>
    <property type="evidence" value="ECO:0007669"/>
    <property type="project" value="UniProtKB-UniRule"/>
</dbReference>
<dbReference type="AlphaFoldDB" id="A0A316U9H8"/>
<keyword evidence="3" id="KW-0723">Serine/threonine-protein kinase</keyword>
<dbReference type="PROSITE" id="PS00107">
    <property type="entry name" value="PROTEIN_KINASE_ATP"/>
    <property type="match status" value="1"/>
</dbReference>
<comment type="catalytic activity">
    <reaction evidence="9">
        <text>L-seryl-[protein] + ATP = O-phospho-L-seryl-[protein] + ADP + H(+)</text>
        <dbReference type="Rhea" id="RHEA:17989"/>
        <dbReference type="Rhea" id="RHEA-COMP:9863"/>
        <dbReference type="Rhea" id="RHEA-COMP:11604"/>
        <dbReference type="ChEBI" id="CHEBI:15378"/>
        <dbReference type="ChEBI" id="CHEBI:29999"/>
        <dbReference type="ChEBI" id="CHEBI:30616"/>
        <dbReference type="ChEBI" id="CHEBI:83421"/>
        <dbReference type="ChEBI" id="CHEBI:456216"/>
        <dbReference type="EC" id="2.7.11.1"/>
    </reaction>
</comment>
<feature type="domain" description="Protein kinase" evidence="13">
    <location>
        <begin position="28"/>
        <end position="298"/>
    </location>
</feature>
<feature type="compositionally biased region" description="Low complexity" evidence="12">
    <location>
        <begin position="772"/>
        <end position="783"/>
    </location>
</feature>
<dbReference type="SMART" id="SM00220">
    <property type="entry name" value="S_TKc"/>
    <property type="match status" value="1"/>
</dbReference>
<proteinExistence type="inferred from homology"/>
<feature type="compositionally biased region" description="Low complexity" evidence="12">
    <location>
        <begin position="849"/>
        <end position="887"/>
    </location>
</feature>
<dbReference type="PANTHER" id="PTHR44899:SF3">
    <property type="entry name" value="SERINE_THREONINE-PROTEIN KINASE NEK1"/>
    <property type="match status" value="1"/>
</dbReference>
<feature type="binding site" evidence="10">
    <location>
        <position position="57"/>
    </location>
    <ligand>
        <name>ATP</name>
        <dbReference type="ChEBI" id="CHEBI:30616"/>
    </ligand>
</feature>
<feature type="compositionally biased region" description="Low complexity" evidence="12">
    <location>
        <begin position="794"/>
        <end position="839"/>
    </location>
</feature>
<evidence type="ECO:0000313" key="14">
    <source>
        <dbReference type="EMBL" id="PWN21488.1"/>
    </source>
</evidence>
<evidence type="ECO:0000256" key="1">
    <source>
        <dbReference type="ARBA" id="ARBA00010886"/>
    </source>
</evidence>
<organism evidence="14 15">
    <name type="scientific">Pseudomicrostroma glucosiphilum</name>
    <dbReference type="NCBI Taxonomy" id="1684307"/>
    <lineage>
        <taxon>Eukaryota</taxon>
        <taxon>Fungi</taxon>
        <taxon>Dikarya</taxon>
        <taxon>Basidiomycota</taxon>
        <taxon>Ustilaginomycotina</taxon>
        <taxon>Exobasidiomycetes</taxon>
        <taxon>Microstromatales</taxon>
        <taxon>Microstromatales incertae sedis</taxon>
        <taxon>Pseudomicrostroma</taxon>
    </lineage>
</organism>
<dbReference type="InterPro" id="IPR000719">
    <property type="entry name" value="Prot_kinase_dom"/>
</dbReference>
<dbReference type="STRING" id="1684307.A0A316U9H8"/>
<keyword evidence="5 10" id="KW-0547">Nucleotide-binding</keyword>
<evidence type="ECO:0000256" key="8">
    <source>
        <dbReference type="ARBA" id="ARBA00047899"/>
    </source>
</evidence>
<dbReference type="GeneID" id="37014008"/>
<keyword evidence="4" id="KW-0808">Transferase</keyword>